<dbReference type="PANTHER" id="PTHR48150:SF1">
    <property type="entry name" value="COX19 FAMILY PROTEIN (CHCH MOTIF)"/>
    <property type="match status" value="1"/>
</dbReference>
<evidence type="ECO:0000313" key="1">
    <source>
        <dbReference type="EMBL" id="RAL53992.1"/>
    </source>
</evidence>
<reference evidence="1 2" key="1">
    <citation type="submission" date="2018-06" db="EMBL/GenBank/DDBJ databases">
        <title>The Genome of Cuscuta australis (Dodder) Provides Insight into the Evolution of Plant Parasitism.</title>
        <authorList>
            <person name="Liu H."/>
        </authorList>
    </citation>
    <scope>NUCLEOTIDE SEQUENCE [LARGE SCALE GENOMIC DNA]</scope>
    <source>
        <strain evidence="2">cv. Yunnan</strain>
        <tissue evidence="1">Vines</tissue>
    </source>
</reference>
<name>A0A328E7U5_9ASTE</name>
<dbReference type="PANTHER" id="PTHR48150">
    <property type="entry name" value="CYTOCHROME C OXIDASE-ASSEMBLY FACTOR COX23, MITOCHONDRIAL"/>
    <property type="match status" value="1"/>
</dbReference>
<sequence length="175" mass="19139">MASSKYQAAPYPSAARLSDSDCYQEYSASLKCSTKSDSVYLIVSAFLAPFGTRNSNYVIGIEDFNSNSGLEEFSSDKSKCQKHFDMYKECKKKEASSRNFFLAMLLRLDLISGARLVVAAETPRRPVGAHLGVYASWRYIGAAPRLGAVITMICPKGDKTSLYPDLIGPFSMVGG</sequence>
<comment type="caution">
    <text evidence="1">The sequence shown here is derived from an EMBL/GenBank/DDBJ whole genome shotgun (WGS) entry which is preliminary data.</text>
</comment>
<dbReference type="EMBL" id="NQVE01000015">
    <property type="protein sequence ID" value="RAL53992.1"/>
    <property type="molecule type" value="Genomic_DNA"/>
</dbReference>
<organism evidence="1 2">
    <name type="scientific">Cuscuta australis</name>
    <dbReference type="NCBI Taxonomy" id="267555"/>
    <lineage>
        <taxon>Eukaryota</taxon>
        <taxon>Viridiplantae</taxon>
        <taxon>Streptophyta</taxon>
        <taxon>Embryophyta</taxon>
        <taxon>Tracheophyta</taxon>
        <taxon>Spermatophyta</taxon>
        <taxon>Magnoliopsida</taxon>
        <taxon>eudicotyledons</taxon>
        <taxon>Gunneridae</taxon>
        <taxon>Pentapetalae</taxon>
        <taxon>asterids</taxon>
        <taxon>lamiids</taxon>
        <taxon>Solanales</taxon>
        <taxon>Convolvulaceae</taxon>
        <taxon>Cuscuteae</taxon>
        <taxon>Cuscuta</taxon>
        <taxon>Cuscuta subgen. Grammica</taxon>
        <taxon>Cuscuta sect. Cleistogrammica</taxon>
    </lineage>
</organism>
<protein>
    <submittedName>
        <fullName evidence="1">Uncharacterized protein</fullName>
    </submittedName>
</protein>
<proteinExistence type="predicted"/>
<evidence type="ECO:0000313" key="2">
    <source>
        <dbReference type="Proteomes" id="UP000249390"/>
    </source>
</evidence>
<keyword evidence="2" id="KW-1185">Reference proteome</keyword>
<accession>A0A328E7U5</accession>
<dbReference type="AlphaFoldDB" id="A0A328E7U5"/>
<gene>
    <name evidence="1" type="ORF">DM860_004463</name>
</gene>
<dbReference type="Proteomes" id="UP000249390">
    <property type="component" value="Unassembled WGS sequence"/>
</dbReference>